<reference evidence="3" key="1">
    <citation type="submission" date="2024-07" db="EMBL/GenBank/DDBJ databases">
        <authorList>
            <person name="Kim Y.J."/>
            <person name="Jeong J.Y."/>
        </authorList>
    </citation>
    <scope>NUCLEOTIDE SEQUENCE</scope>
    <source>
        <strain evidence="3">GIHE-MW2</strain>
    </source>
</reference>
<feature type="domain" description="Transposase putative helix-turn-helix" evidence="2">
    <location>
        <begin position="1"/>
        <end position="33"/>
    </location>
</feature>
<evidence type="ECO:0000313" key="3">
    <source>
        <dbReference type="EMBL" id="XCM39207.1"/>
    </source>
</evidence>
<evidence type="ECO:0000259" key="2">
    <source>
        <dbReference type="Pfam" id="PF12323"/>
    </source>
</evidence>
<proteinExistence type="predicted"/>
<dbReference type="Pfam" id="PF12323">
    <property type="entry name" value="HTH_OrfB_IS605"/>
    <property type="match status" value="1"/>
</dbReference>
<organism evidence="3">
    <name type="scientific">Planktothricoides raciborskii GIHE-MW2</name>
    <dbReference type="NCBI Taxonomy" id="2792601"/>
    <lineage>
        <taxon>Bacteria</taxon>
        <taxon>Bacillati</taxon>
        <taxon>Cyanobacteriota</taxon>
        <taxon>Cyanophyceae</taxon>
        <taxon>Oscillatoriophycideae</taxon>
        <taxon>Oscillatoriales</taxon>
        <taxon>Oscillatoriaceae</taxon>
        <taxon>Planktothricoides</taxon>
    </lineage>
</organism>
<dbReference type="InterPro" id="IPR001959">
    <property type="entry name" value="Transposase"/>
</dbReference>
<dbReference type="Pfam" id="PF01385">
    <property type="entry name" value="OrfB_IS605"/>
    <property type="match status" value="1"/>
</dbReference>
<evidence type="ECO:0000259" key="1">
    <source>
        <dbReference type="Pfam" id="PF01385"/>
    </source>
</evidence>
<sequence>MLLGFKTQLKINQTQQQQLARHAGVARHAYNWGHGLCLGILSHNTHCSPEEKIKFPTAIDLHKWLNKLVKPENPWYYEVSKCAPQYALRNLAQGWQDCFKKKKARPRFKKKGRQDSFTLDGRIKILSSNKLKVPVIGCLKTYERLPVVPDPKNVTISREADRWFISFKIDVPVSPTEKTKDVVGIDLGIKVLATLSTGEIVKGTKSYRKHEKKLTRLQRKFSRKVFKSANGHVGANGRSPLQSKNFIEKSLISEKILYIS</sequence>
<dbReference type="AlphaFoldDB" id="A0AAU8JK75"/>
<name>A0AAU8JK75_9CYAN</name>
<dbReference type="NCBIfam" id="NF040570">
    <property type="entry name" value="guided_TnpB"/>
    <property type="match status" value="1"/>
</dbReference>
<dbReference type="InterPro" id="IPR021027">
    <property type="entry name" value="Transposase_put_HTH"/>
</dbReference>
<feature type="domain" description="Probable transposase IS891/IS1136/IS1341" evidence="1">
    <location>
        <begin position="167"/>
        <end position="230"/>
    </location>
</feature>
<dbReference type="RefSeq" id="WP_354636055.1">
    <property type="nucleotide sequence ID" value="NZ_CP159837.1"/>
</dbReference>
<protein>
    <submittedName>
        <fullName evidence="3">Transposase</fullName>
    </submittedName>
</protein>
<dbReference type="EMBL" id="CP159837">
    <property type="protein sequence ID" value="XCM39207.1"/>
    <property type="molecule type" value="Genomic_DNA"/>
</dbReference>
<gene>
    <name evidence="3" type="ORF">ABWT76_002112</name>
</gene>
<accession>A0AAU8JK75</accession>